<dbReference type="STRING" id="145388.A0A0D2LEG7"/>
<sequence>MLECCVQSVLDGSCQTADADADADADAPLPASKPAPAPPLAAAPDSGGVAPQLEVPAALEALLCVNDNHAFGGDGSIESAIAAAWPLDGCAVAGGDLEAGQAAGHMAALLPAMMPMFAKIGPADSGSGDGGSGGVREAGFMSVEAVRARMMEGIHLMPSLEEPRPPPRPDSSPLAVFKDSTPIAFGAAPTVSAPLSTSLKRRRRDASAAEAAGPSEPLPDDDVITAACCRVRKLSSLRASLLHADGALVAASHATGWELRDPGVASLRLQPDGAEAGVTDFRTGLYEPATHVAADAANGLVWCAGDGGDRIKAFSAPAGGGGGHVGRYWWEGSVLQYTLWSGGEGAAGGHAGLHVWGTRVLAIKGGGALLSWELAGLPLQEEERLPKYLHEGDLILLYDDEDGDEDDDEDELYHGDLRSCEVEGLDALEASKGVRPHAMCRLQLPPPRCSLALAGDDTSGPIDMTCILADGGGGGAPRLAAALGSYVIAIYDLETQRAQRLLCGHRYDVTALAPAPDTWRAPHLFASAARSGDVKVWDVRDSARSGAAALTILPGGSNPLYGVALAAAPAGSGLGGGAMVCFAGGEGEAVWAFDLRGGRGRALYELSTGNQVVQSLAWAEGAATLVAACEVRGEDRDEGCDREDYQRVQRRPDGTVGYFDAFGGGGGGAHVEDEDNGFDDEMFGDDEALWWPKGAKHEPGAFKKFFNVMSSCVLGYDFGTGRDGARG</sequence>
<name>A0A0D2LEG7_9CHLO</name>
<gene>
    <name evidence="3" type="ORF">MNEG_2898</name>
</gene>
<dbReference type="Gene3D" id="2.130.10.10">
    <property type="entry name" value="YVTN repeat-like/Quinoprotein amine dehydrogenase"/>
    <property type="match status" value="1"/>
</dbReference>
<dbReference type="SUPFAM" id="SSF50978">
    <property type="entry name" value="WD40 repeat-like"/>
    <property type="match status" value="1"/>
</dbReference>
<evidence type="ECO:0000256" key="2">
    <source>
        <dbReference type="SAM" id="MobiDB-lite"/>
    </source>
</evidence>
<dbReference type="Proteomes" id="UP000054498">
    <property type="component" value="Unassembled WGS sequence"/>
</dbReference>
<dbReference type="InterPro" id="IPR001680">
    <property type="entry name" value="WD40_rpt"/>
</dbReference>
<proteinExistence type="predicted"/>
<dbReference type="PROSITE" id="PS50082">
    <property type="entry name" value="WD_REPEATS_2"/>
    <property type="match status" value="1"/>
</dbReference>
<reference evidence="3 4" key="1">
    <citation type="journal article" date="2013" name="BMC Genomics">
        <title>Reconstruction of the lipid metabolism for the microalga Monoraphidium neglectum from its genome sequence reveals characteristics suitable for biofuel production.</title>
        <authorList>
            <person name="Bogen C."/>
            <person name="Al-Dilaimi A."/>
            <person name="Albersmeier A."/>
            <person name="Wichmann J."/>
            <person name="Grundmann M."/>
            <person name="Rupp O."/>
            <person name="Lauersen K.J."/>
            <person name="Blifernez-Klassen O."/>
            <person name="Kalinowski J."/>
            <person name="Goesmann A."/>
            <person name="Mussgnug J.H."/>
            <person name="Kruse O."/>
        </authorList>
    </citation>
    <scope>NUCLEOTIDE SEQUENCE [LARGE SCALE GENOMIC DNA]</scope>
    <source>
        <strain evidence="3 4">SAG 48.87</strain>
    </source>
</reference>
<dbReference type="OrthoDB" id="548949at2759"/>
<dbReference type="RefSeq" id="XP_013904083.1">
    <property type="nucleotide sequence ID" value="XM_014048629.1"/>
</dbReference>
<dbReference type="EMBL" id="KK100563">
    <property type="protein sequence ID" value="KIZ05064.1"/>
    <property type="molecule type" value="Genomic_DNA"/>
</dbReference>
<evidence type="ECO:0000313" key="4">
    <source>
        <dbReference type="Proteomes" id="UP000054498"/>
    </source>
</evidence>
<accession>A0A0D2LEG7</accession>
<organism evidence="3 4">
    <name type="scientific">Monoraphidium neglectum</name>
    <dbReference type="NCBI Taxonomy" id="145388"/>
    <lineage>
        <taxon>Eukaryota</taxon>
        <taxon>Viridiplantae</taxon>
        <taxon>Chlorophyta</taxon>
        <taxon>core chlorophytes</taxon>
        <taxon>Chlorophyceae</taxon>
        <taxon>CS clade</taxon>
        <taxon>Sphaeropleales</taxon>
        <taxon>Selenastraceae</taxon>
        <taxon>Monoraphidium</taxon>
    </lineage>
</organism>
<dbReference type="KEGG" id="mng:MNEG_2898"/>
<evidence type="ECO:0000256" key="1">
    <source>
        <dbReference type="PROSITE-ProRule" id="PRU00221"/>
    </source>
</evidence>
<evidence type="ECO:0000313" key="3">
    <source>
        <dbReference type="EMBL" id="KIZ05064.1"/>
    </source>
</evidence>
<dbReference type="GeneID" id="25735776"/>
<keyword evidence="1" id="KW-0853">WD repeat</keyword>
<dbReference type="AlphaFoldDB" id="A0A0D2LEG7"/>
<feature type="repeat" description="WD" evidence="1">
    <location>
        <begin position="502"/>
        <end position="547"/>
    </location>
</feature>
<keyword evidence="4" id="KW-1185">Reference proteome</keyword>
<feature type="region of interest" description="Disordered" evidence="2">
    <location>
        <begin position="196"/>
        <end position="220"/>
    </location>
</feature>
<feature type="compositionally biased region" description="Pro residues" evidence="2">
    <location>
        <begin position="31"/>
        <end position="41"/>
    </location>
</feature>
<dbReference type="InterPro" id="IPR036322">
    <property type="entry name" value="WD40_repeat_dom_sf"/>
</dbReference>
<protein>
    <submittedName>
        <fullName evidence="3">Uncharacterized protein</fullName>
    </submittedName>
</protein>
<feature type="region of interest" description="Disordered" evidence="2">
    <location>
        <begin position="20"/>
        <end position="48"/>
    </location>
</feature>
<dbReference type="InterPro" id="IPR015943">
    <property type="entry name" value="WD40/YVTN_repeat-like_dom_sf"/>
</dbReference>